<evidence type="ECO:0000313" key="6">
    <source>
        <dbReference type="EMBL" id="BAD39689.1"/>
    </source>
</evidence>
<sequence length="659" mass="73885">MVSAEQLDTLPKRLQAMAARYGRSRVALREKEYGIWQEYTWQDYLDHVRDFCLGLVSLGFRRGDKIAIVGDNRPEWVIAELAAQSAGGTSVGIYQDSLAREMAYVIDHSDAVVVVVEDQEQVDKILEVRDLIPKVRYLVYYDPKGLRTYTDPWLLYFPQVMEMGREYGRRHPGLFEEMVAAGDGEDTAIICYTSGTTGHPKGAMLSHRNLLAMGDTIQTVDPLTPDDDFLSFLPLAWIGEQMTALAMHLSVGFTVNFPEEPDTVQENLREIGPHVMFSPPRIWEDMVTRVQVRIQDAGWLKRRLWEFFLPVGLRVADARFAHRPVPLKDRLLYALGEFLVYSAVKDHLGLSRLKRAYTGGAALGPDVFRFYHALGVNLKQIYGQTEIVGIAVLHRDDDIRFHTVGTPLPGGEMAISPEGEILLRSRAVFQGYYKMPEESARALAGGWLHTGDAGYIEEESGHLVVIDRLKDVMRLSTGEIFSPNFIENKLKFSPYIKEAVAVGDRRTHVVAMVNIDLQSVGHWAEGQGIPYTTYQDLSQKGPVLDLIAGEIARVNAELPEAARIRSFVILHKELDADDEELTRTRKLRRGFVYQKYAPVIEGLYAGADEIPVQSKVRYRDGREAVIETVLQVRRLLPVPGAAPEVEQPEPRAAGGGGVG</sequence>
<gene>
    <name evidence="6" type="ordered locus">STH704</name>
</gene>
<evidence type="ECO:0000256" key="2">
    <source>
        <dbReference type="ARBA" id="ARBA00022832"/>
    </source>
</evidence>
<organism evidence="6 7">
    <name type="scientific">Symbiobacterium thermophilum (strain DSM 24528 / JCM 14929 / IAM 14863 / T)</name>
    <dbReference type="NCBI Taxonomy" id="292459"/>
    <lineage>
        <taxon>Bacteria</taxon>
        <taxon>Bacillati</taxon>
        <taxon>Bacillota</taxon>
        <taxon>Clostridia</taxon>
        <taxon>Eubacteriales</taxon>
        <taxon>Symbiobacteriaceae</taxon>
        <taxon>Symbiobacterium</taxon>
    </lineage>
</organism>
<dbReference type="AlphaFoldDB" id="Q67RK4"/>
<dbReference type="GO" id="GO:0004467">
    <property type="term" value="F:long-chain fatty acid-CoA ligase activity"/>
    <property type="evidence" value="ECO:0007669"/>
    <property type="project" value="TreeGrafter"/>
</dbReference>
<evidence type="ECO:0000256" key="1">
    <source>
        <dbReference type="ARBA" id="ARBA00022598"/>
    </source>
</evidence>
<dbReference type="InterPro" id="IPR020845">
    <property type="entry name" value="AMP-binding_CS"/>
</dbReference>
<protein>
    <recommendedName>
        <fullName evidence="4">Acyl-CoA synthetase</fullName>
    </recommendedName>
</protein>
<evidence type="ECO:0000256" key="3">
    <source>
        <dbReference type="ARBA" id="ARBA00023098"/>
    </source>
</evidence>
<keyword evidence="1" id="KW-0436">Ligase</keyword>
<accession>Q67RK4</accession>
<dbReference type="InterPro" id="IPR000873">
    <property type="entry name" value="AMP-dep_synth/lig_dom"/>
</dbReference>
<proteinExistence type="predicted"/>
<reference evidence="6 7" key="1">
    <citation type="journal article" date="2004" name="Nucleic Acids Res.">
        <title>Genome sequence of Symbiobacterium thermophilum, an uncultivable bacterium that depends on microbial commensalism.</title>
        <authorList>
            <person name="Ueda K."/>
            <person name="Yamashita A."/>
            <person name="Ishikawa J."/>
            <person name="Shimada M."/>
            <person name="Watsuji T."/>
            <person name="Morimura K."/>
            <person name="Ikeda H."/>
            <person name="Hattori M."/>
            <person name="Beppu T."/>
        </authorList>
    </citation>
    <scope>NUCLEOTIDE SEQUENCE [LARGE SCALE GENOMIC DNA]</scope>
    <source>
        <strain evidence="7">T / IAM 14863</strain>
    </source>
</reference>
<keyword evidence="3" id="KW-0443">Lipid metabolism</keyword>
<dbReference type="Gene3D" id="3.40.50.12780">
    <property type="entry name" value="N-terminal domain of ligase-like"/>
    <property type="match status" value="1"/>
</dbReference>
<dbReference type="GO" id="GO:0016020">
    <property type="term" value="C:membrane"/>
    <property type="evidence" value="ECO:0007669"/>
    <property type="project" value="TreeGrafter"/>
</dbReference>
<keyword evidence="2" id="KW-0276">Fatty acid metabolism</keyword>
<dbReference type="InterPro" id="IPR042099">
    <property type="entry name" value="ANL_N_sf"/>
</dbReference>
<dbReference type="Pfam" id="PF00501">
    <property type="entry name" value="AMP-binding"/>
    <property type="match status" value="1"/>
</dbReference>
<evidence type="ECO:0000313" key="7">
    <source>
        <dbReference type="Proteomes" id="UP000000417"/>
    </source>
</evidence>
<dbReference type="PANTHER" id="PTHR43272">
    <property type="entry name" value="LONG-CHAIN-FATTY-ACID--COA LIGASE"/>
    <property type="match status" value="1"/>
</dbReference>
<dbReference type="eggNOG" id="COG1022">
    <property type="taxonomic scope" value="Bacteria"/>
</dbReference>
<keyword evidence="7" id="KW-1185">Reference proteome</keyword>
<name>Q67RK4_SYMTH</name>
<evidence type="ECO:0000259" key="5">
    <source>
        <dbReference type="Pfam" id="PF00501"/>
    </source>
</evidence>
<dbReference type="HOGENOM" id="CLU_000022_45_5_9"/>
<evidence type="ECO:0000256" key="4">
    <source>
        <dbReference type="ARBA" id="ARBA00032875"/>
    </source>
</evidence>
<dbReference type="PROSITE" id="PS00455">
    <property type="entry name" value="AMP_BINDING"/>
    <property type="match status" value="1"/>
</dbReference>
<dbReference type="Proteomes" id="UP000000417">
    <property type="component" value="Chromosome"/>
</dbReference>
<dbReference type="SUPFAM" id="SSF56801">
    <property type="entry name" value="Acetyl-CoA synthetase-like"/>
    <property type="match status" value="1"/>
</dbReference>
<dbReference type="EMBL" id="AP006840">
    <property type="protein sequence ID" value="BAD39689.1"/>
    <property type="molecule type" value="Genomic_DNA"/>
</dbReference>
<dbReference type="KEGG" id="sth:STH704"/>
<dbReference type="PANTHER" id="PTHR43272:SF32">
    <property type="entry name" value="AMP-DEPENDENT SYNTHETASE_LIGASE DOMAIN-CONTAINING PROTEIN"/>
    <property type="match status" value="1"/>
</dbReference>
<dbReference type="STRING" id="292459.STH704"/>
<dbReference type="Pfam" id="PF23562">
    <property type="entry name" value="AMP-binding_C_3"/>
    <property type="match status" value="1"/>
</dbReference>
<feature type="domain" description="AMP-dependent synthetase/ligase" evidence="5">
    <location>
        <begin position="17"/>
        <end position="433"/>
    </location>
</feature>